<feature type="region of interest" description="Disordered" evidence="1">
    <location>
        <begin position="1273"/>
        <end position="1317"/>
    </location>
</feature>
<dbReference type="OrthoDB" id="372510at2759"/>
<feature type="region of interest" description="Disordered" evidence="1">
    <location>
        <begin position="12"/>
        <end position="31"/>
    </location>
</feature>
<name>A0A449BR44_PLAVN</name>
<reference evidence="2 3" key="1">
    <citation type="submission" date="2019-01" db="EMBL/GenBank/DDBJ databases">
        <authorList>
            <person name="Ramaprasad A."/>
        </authorList>
    </citation>
    <scope>NUCLEOTIDE SEQUENCE [LARGE SCALE GENOMIC DNA]</scope>
</reference>
<gene>
    <name evidence="2" type="ORF">PVVCY_0800910</name>
</gene>
<dbReference type="RefSeq" id="XP_008625118.2">
    <property type="nucleotide sequence ID" value="XM_008626896.2"/>
</dbReference>
<proteinExistence type="predicted"/>
<feature type="compositionally biased region" description="Basic residues" evidence="1">
    <location>
        <begin position="434"/>
        <end position="446"/>
    </location>
</feature>
<protein>
    <submittedName>
        <fullName evidence="2">Uncharacterized protein</fullName>
    </submittedName>
</protein>
<evidence type="ECO:0000256" key="1">
    <source>
        <dbReference type="SAM" id="MobiDB-lite"/>
    </source>
</evidence>
<feature type="region of interest" description="Disordered" evidence="1">
    <location>
        <begin position="470"/>
        <end position="507"/>
    </location>
</feature>
<accession>A0A449BR44</accession>
<dbReference type="VEuPathDB" id="PlasmoDB:PVVCY_0800910"/>
<organism evidence="2 3">
    <name type="scientific">Plasmodium vinckei vinckei</name>
    <dbReference type="NCBI Taxonomy" id="54757"/>
    <lineage>
        <taxon>Eukaryota</taxon>
        <taxon>Sar</taxon>
        <taxon>Alveolata</taxon>
        <taxon>Apicomplexa</taxon>
        <taxon>Aconoidasida</taxon>
        <taxon>Haemosporida</taxon>
        <taxon>Plasmodiidae</taxon>
        <taxon>Plasmodium</taxon>
        <taxon>Plasmodium (Vinckeia)</taxon>
    </lineage>
</organism>
<evidence type="ECO:0000313" key="2">
    <source>
        <dbReference type="EMBL" id="VEV55930.1"/>
    </source>
</evidence>
<feature type="compositionally biased region" description="Polar residues" evidence="1">
    <location>
        <begin position="1274"/>
        <end position="1285"/>
    </location>
</feature>
<sequence>MTNWKNNHSIYNEGGEINASMNPPKENKSYIDSNKKEKKSILEKYFGFLNNNMNPNKEVDKIDNDINTNLNHSNESDCKGTNESIFYEIKSSREFIKGSLLNFGSYSENIVSSKMSFYSIYEYTDDNEDSDCKIEDNEQENATILMKNESYTSLPNKEILPEYKDNNDYMHIYDTDNIYSDEKSDNNISDDNINDDKTNDESITKEIAKRKKIPHNNAEEKKKHKWLEKKLLKKKYNLICRHKIKNEISKFQYLGIISILNKKYAYIIVNKKIIFKNKTNNKNETIFKRKTINKNSYPKKYNIFYDFSKKKSYNVLKKYKINRQYFFTYLHFSMLQKSYKKKTVTYKRVDKPILNEPESVIISKNEQHNEIDTYNNNFDILCTSHHSIQNEIKTQEKSPSILENTISKIINEEYEDKNSPKNFLENNNKDGNKKSKKKKKKKKAKKNCNVVSGKEKIFFEATKKISDNENINDTSKQKVNNKKKRKNKKKRNKKNKNSNNKQIIASPIFGNKEQYNLELSNNSNDLECSINCDQEEKTINNNSKDSYCSQQNIIPPSKDENDTDFIKNIYSSEKANSNISLNMVNINKCNISRDGYPTSDEDMDIFTNNDMFDSKSDNYKVKNTSQDNNIIGITNVKNSQYVYNEQLYKTVDHNINEKYSDNKYSIDGYENRCYEHYNKNNLETNKKRNLVIYSEIYKNNEKFGKSFENILKEDSNLVQKPNNESYQSLYNYKNIKHRKVVNSEEDIKNNLEKEIKRTIEELFKAFPGKFFLNDFYEEPSQKTTIQSENIIIKKNEQNNQIMHKNSESGEIIPTIENPPIGHNVQSEMNTESQICVKFIEKDNHHIIRKTKIKDKVCGKKIQKDNKHKFHMKGKFLLNAKTWKNNKKNDYISNCENIEESHKNEDTKKVEENTININNDKLSVNEMNELEDSHKNEGMETEDILLSSTLNDQNLNNQIPKKKKSDVTFYINMEECKKEDEDIIEKLPITLAEEENVDPAICNNGTDANNDEKADKDNANDNKIHNYHHMITEMNEHNMSYSNSEETIRQYSDACNIDEIHKEPGQENKINTLEKKYQTEEYNTEKNKTTQFYNHAEVCEVEKLEKINTFEENVVVKKLKKKKKNKKKSNGLEVYKNSVFDKYIIPLIIYMNAKKHKNEHHNHILAKLIEYYITCILNFGKLYQYIAPIYDSQHFINNIYIMNKKLIFVFYLKLIVSMKKKETKLNKKTKTSIDLIDGYKMKVKQTENENLEICKEVKINKQICPKNDITPKIDISNSVPDQTPQVDNKAKTYHRPVPPKENENINISPNTNSNQNNIKHSLKSNVIDYNKSSNNSITKFVSYNNMIKKETTNKNISINLMDDSKISTKQNQYAISKNYATNGNLFDVKNNINSHIKIYNTSQNHSIYDYTCTNNINILSTPLYILDSCNPNIKILNTHDMNRRDLQNMKCKKNMLMHNNKTMIQHAQSNEGTYHPKKNNIIKMNTSKLTYLDANKLYNKEMCPNEQLNKNIKNGVKNNYLNNKDIKNYKNKALTSDSKLVEKIKSKKVLPVSTNTTKIYKSIPKISFFKRLFFSCSFFNDIVNDTKKIKCHKNGENNKIQNKMNVKNTYKRDTIININKYNMKVKKIVFHKKRKINKINKIIQQTNKYLELFNSQSLSLFNTLCNNNYFNCLPLKNKNIESFHISFLDSLPNNHKSRVSYMQNTENICIYKDF</sequence>
<feature type="compositionally biased region" description="Basic residues" evidence="1">
    <location>
        <begin position="479"/>
        <end position="496"/>
    </location>
</feature>
<evidence type="ECO:0000313" key="3">
    <source>
        <dbReference type="Proteomes" id="UP000290582"/>
    </source>
</evidence>
<dbReference type="KEGG" id="pvv:PVVCY_0800910"/>
<feature type="region of interest" description="Disordered" evidence="1">
    <location>
        <begin position="417"/>
        <end position="448"/>
    </location>
</feature>
<dbReference type="Proteomes" id="UP000290582">
    <property type="component" value="Chromosome PVVCY_08"/>
</dbReference>
<dbReference type="GeneID" id="19961453"/>
<feature type="compositionally biased region" description="Low complexity" evidence="1">
    <location>
        <begin position="1303"/>
        <end position="1317"/>
    </location>
</feature>
<dbReference type="EMBL" id="LR215064">
    <property type="protein sequence ID" value="VEV55930.1"/>
    <property type="molecule type" value="Genomic_DNA"/>
</dbReference>